<gene>
    <name evidence="3" type="ORF">Din_004355</name>
</gene>
<keyword evidence="2" id="KW-0732">Signal</keyword>
<dbReference type="GO" id="GO:0019748">
    <property type="term" value="P:secondary metabolic process"/>
    <property type="evidence" value="ECO:0007669"/>
    <property type="project" value="TreeGrafter"/>
</dbReference>
<comment type="similarity">
    <text evidence="1">Belongs to the peptidase S10 family.</text>
</comment>
<dbReference type="PANTHER" id="PTHR11802:SF335">
    <property type="entry name" value="SERINE CARBOXYPEPTIDASE-LIKE 18"/>
    <property type="match status" value="1"/>
</dbReference>
<feature type="chain" id="PRO_5022987575" evidence="2">
    <location>
        <begin position="26"/>
        <end position="465"/>
    </location>
</feature>
<dbReference type="GO" id="GO:0004185">
    <property type="term" value="F:serine-type carboxypeptidase activity"/>
    <property type="evidence" value="ECO:0007669"/>
    <property type="project" value="InterPro"/>
</dbReference>
<dbReference type="PANTHER" id="PTHR11802">
    <property type="entry name" value="SERINE PROTEASE FAMILY S10 SERINE CARBOXYPEPTIDASE"/>
    <property type="match status" value="1"/>
</dbReference>
<evidence type="ECO:0000256" key="1">
    <source>
        <dbReference type="ARBA" id="ARBA00009431"/>
    </source>
</evidence>
<feature type="signal peptide" evidence="2">
    <location>
        <begin position="1"/>
        <end position="25"/>
    </location>
</feature>
<protein>
    <submittedName>
        <fullName evidence="3">Putative serine carboxypeptidase-like 7</fullName>
        <ecNumber evidence="3">3.4.16.-</ecNumber>
    </submittedName>
</protein>
<dbReference type="GO" id="GO:0006508">
    <property type="term" value="P:proteolysis"/>
    <property type="evidence" value="ECO:0007669"/>
    <property type="project" value="InterPro"/>
</dbReference>
<evidence type="ECO:0000256" key="2">
    <source>
        <dbReference type="SAM" id="SignalP"/>
    </source>
</evidence>
<dbReference type="InterPro" id="IPR001563">
    <property type="entry name" value="Peptidase_S10"/>
</dbReference>
<keyword evidence="3" id="KW-0121">Carboxypeptidase</keyword>
<dbReference type="Gene3D" id="3.40.50.1820">
    <property type="entry name" value="alpha/beta hydrolase"/>
    <property type="match status" value="1"/>
</dbReference>
<accession>A0A5B6YSS7</accession>
<dbReference type="AlphaFoldDB" id="A0A5B6YSS7"/>
<dbReference type="FunFam" id="3.40.50.1820:FF:000072">
    <property type="entry name" value="Serine carboxypeptidase-like 19"/>
    <property type="match status" value="1"/>
</dbReference>
<dbReference type="GO" id="GO:0016747">
    <property type="term" value="F:acyltransferase activity, transferring groups other than amino-acyl groups"/>
    <property type="evidence" value="ECO:0007669"/>
    <property type="project" value="TreeGrafter"/>
</dbReference>
<name>A0A5B6YSS7_DAVIN</name>
<keyword evidence="3" id="KW-0378">Hydrolase</keyword>
<evidence type="ECO:0000313" key="3">
    <source>
        <dbReference type="EMBL" id="MPA34914.1"/>
    </source>
</evidence>
<dbReference type="SUPFAM" id="SSF53474">
    <property type="entry name" value="alpha/beta-Hydrolases"/>
    <property type="match status" value="1"/>
</dbReference>
<dbReference type="InterPro" id="IPR029058">
    <property type="entry name" value="AB_hydrolase_fold"/>
</dbReference>
<dbReference type="Pfam" id="PF00450">
    <property type="entry name" value="Peptidase_S10"/>
    <property type="match status" value="1"/>
</dbReference>
<dbReference type="PRINTS" id="PR00724">
    <property type="entry name" value="CRBOXYPTASEC"/>
</dbReference>
<dbReference type="Gene3D" id="3.40.50.12670">
    <property type="match status" value="1"/>
</dbReference>
<proteinExistence type="inferred from homology"/>
<dbReference type="FunFam" id="3.40.50.12670:FF:000002">
    <property type="entry name" value="Carboxypeptidase"/>
    <property type="match status" value="1"/>
</dbReference>
<keyword evidence="3" id="KW-0645">Protease</keyword>
<sequence>MNSISRKCMSLHLLILLALSGNALCSWIIETLPGFSGELPFKLETGYVTVGEIEFFYYFVESSSGNAGTDPLILYLNGGPGCSGLNGLLFQAGPLEFNLTYLGGIPELQYSPHSWTKTANIIFIDAPVGTGFTYATNAEAYATSDTETSAQLLSFVRNWLIDNPYFMGNPFYITSDSYAGILVPMIAQATVDDNQAGVEPYINLKGYILGCAHTNTVIETNAKVVFAHRMALISDALYESAKTSCNGSYTDVDSTNAKCLEAIEAIDLCVEDISAQNILEPDCLFLSPKPNEEKDRRSLTENSRNLLSSFKLPDLSCHNFNYLLSDIWTNFKSVQEALHVRPNTTKEWFRCNVSLDYTVDVNNVVPYHKNLTETGLQILAFSGDHDMVIPHVGIEKWVKSLDLTIDSDWRPWFINGQVAGYTRRYTNDGYRFTYATVKGAGHSPQEWKRKECYDMFYRWIHYHPL</sequence>
<dbReference type="EMBL" id="GHES01004355">
    <property type="protein sequence ID" value="MPA34914.1"/>
    <property type="molecule type" value="Transcribed_RNA"/>
</dbReference>
<reference evidence="3" key="1">
    <citation type="submission" date="2019-08" db="EMBL/GenBank/DDBJ databases">
        <title>Reference gene set and small RNA set construction with multiple tissues from Davidia involucrata Baill.</title>
        <authorList>
            <person name="Yang H."/>
            <person name="Zhou C."/>
            <person name="Li G."/>
            <person name="Wang J."/>
            <person name="Gao P."/>
            <person name="Wang M."/>
            <person name="Wang R."/>
            <person name="Zhao Y."/>
        </authorList>
    </citation>
    <scope>NUCLEOTIDE SEQUENCE</scope>
    <source>
        <tissue evidence="3">Mixed with DoveR01_LX</tissue>
    </source>
</reference>
<dbReference type="EC" id="3.4.16.-" evidence="3"/>
<organism evidence="3">
    <name type="scientific">Davidia involucrata</name>
    <name type="common">Dove tree</name>
    <dbReference type="NCBI Taxonomy" id="16924"/>
    <lineage>
        <taxon>Eukaryota</taxon>
        <taxon>Viridiplantae</taxon>
        <taxon>Streptophyta</taxon>
        <taxon>Embryophyta</taxon>
        <taxon>Tracheophyta</taxon>
        <taxon>Spermatophyta</taxon>
        <taxon>Magnoliopsida</taxon>
        <taxon>eudicotyledons</taxon>
        <taxon>Gunneridae</taxon>
        <taxon>Pentapetalae</taxon>
        <taxon>asterids</taxon>
        <taxon>Cornales</taxon>
        <taxon>Nyssaceae</taxon>
        <taxon>Davidia</taxon>
    </lineage>
</organism>